<evidence type="ECO:0000256" key="4">
    <source>
        <dbReference type="SAM" id="MobiDB-lite"/>
    </source>
</evidence>
<dbReference type="SUPFAM" id="SSF52540">
    <property type="entry name" value="P-loop containing nucleoside triphosphate hydrolases"/>
    <property type="match status" value="1"/>
</dbReference>
<feature type="repeat" description="WD" evidence="3">
    <location>
        <begin position="1663"/>
        <end position="1704"/>
    </location>
</feature>
<feature type="repeat" description="WD" evidence="3">
    <location>
        <begin position="993"/>
        <end position="1034"/>
    </location>
</feature>
<dbReference type="InterPro" id="IPR007111">
    <property type="entry name" value="NACHT_NTPase"/>
</dbReference>
<dbReference type="PROSITE" id="PS50082">
    <property type="entry name" value="WD_REPEATS_2"/>
    <property type="match status" value="24"/>
</dbReference>
<dbReference type="PROSITE" id="PS00678">
    <property type="entry name" value="WD_REPEATS_1"/>
    <property type="match status" value="16"/>
</dbReference>
<dbReference type="InterPro" id="IPR036322">
    <property type="entry name" value="WD40_repeat_dom_sf"/>
</dbReference>
<evidence type="ECO:0000313" key="7">
    <source>
        <dbReference type="Proteomes" id="UP000245910"/>
    </source>
</evidence>
<feature type="repeat" description="WD" evidence="3">
    <location>
        <begin position="1363"/>
        <end position="1404"/>
    </location>
</feature>
<feature type="repeat" description="WD" evidence="3">
    <location>
        <begin position="1631"/>
        <end position="1662"/>
    </location>
</feature>
<dbReference type="InterPro" id="IPR019775">
    <property type="entry name" value="WD40_repeat_CS"/>
</dbReference>
<feature type="repeat" description="WD" evidence="3">
    <location>
        <begin position="1831"/>
        <end position="1872"/>
    </location>
</feature>
<feature type="repeat" description="WD" evidence="3">
    <location>
        <begin position="1157"/>
        <end position="1198"/>
    </location>
</feature>
<evidence type="ECO:0000256" key="3">
    <source>
        <dbReference type="PROSITE-ProRule" id="PRU00221"/>
    </source>
</evidence>
<evidence type="ECO:0000256" key="1">
    <source>
        <dbReference type="ARBA" id="ARBA00022574"/>
    </source>
</evidence>
<dbReference type="STRING" id="56646.A0A2L2TW17"/>
<dbReference type="InterPro" id="IPR027417">
    <property type="entry name" value="P-loop_NTPase"/>
</dbReference>
<name>A0A2L2TW17_9HYPO</name>
<feature type="repeat" description="WD" evidence="3">
    <location>
        <begin position="1199"/>
        <end position="1240"/>
    </location>
</feature>
<feature type="compositionally biased region" description="Low complexity" evidence="4">
    <location>
        <begin position="57"/>
        <end position="66"/>
    </location>
</feature>
<reference evidence="7" key="1">
    <citation type="submission" date="2014-10" db="EMBL/GenBank/DDBJ databases">
        <authorList>
            <person name="King R."/>
        </authorList>
    </citation>
    <scope>NUCLEOTIDE SEQUENCE [LARGE SCALE GENOMIC DNA]</scope>
    <source>
        <strain evidence="7">A3/5</strain>
    </source>
</reference>
<feature type="repeat" description="WD" evidence="3">
    <location>
        <begin position="1291"/>
        <end position="1320"/>
    </location>
</feature>
<feature type="repeat" description="WD" evidence="3">
    <location>
        <begin position="1041"/>
        <end position="1072"/>
    </location>
</feature>
<feature type="repeat" description="WD" evidence="3">
    <location>
        <begin position="1541"/>
        <end position="1582"/>
    </location>
</feature>
<feature type="region of interest" description="Disordered" evidence="4">
    <location>
        <begin position="327"/>
        <end position="363"/>
    </location>
</feature>
<dbReference type="InterPro" id="IPR001680">
    <property type="entry name" value="WD40_rpt"/>
</dbReference>
<dbReference type="PROSITE" id="PS50837">
    <property type="entry name" value="NACHT"/>
    <property type="match status" value="1"/>
</dbReference>
<dbReference type="SMART" id="SM00320">
    <property type="entry name" value="WD40"/>
    <property type="match status" value="25"/>
</dbReference>
<evidence type="ECO:0000313" key="6">
    <source>
        <dbReference type="EMBL" id="CEI70981.1"/>
    </source>
</evidence>
<feature type="repeat" description="WD" evidence="3">
    <location>
        <begin position="913"/>
        <end position="954"/>
    </location>
</feature>
<dbReference type="InterPro" id="IPR031359">
    <property type="entry name" value="NACHT_N"/>
</dbReference>
<evidence type="ECO:0000256" key="2">
    <source>
        <dbReference type="ARBA" id="ARBA00022737"/>
    </source>
</evidence>
<dbReference type="InterPro" id="IPR015943">
    <property type="entry name" value="WD40/YVTN_repeat-like_dom_sf"/>
</dbReference>
<keyword evidence="2" id="KW-0677">Repeat</keyword>
<dbReference type="SMART" id="SM00564">
    <property type="entry name" value="PQQ"/>
    <property type="match status" value="10"/>
</dbReference>
<feature type="repeat" description="WD" evidence="3">
    <location>
        <begin position="1583"/>
        <end position="1624"/>
    </location>
</feature>
<feature type="repeat" description="WD" evidence="3">
    <location>
        <begin position="1115"/>
        <end position="1156"/>
    </location>
</feature>
<feature type="repeat" description="WD" evidence="3">
    <location>
        <begin position="961"/>
        <end position="992"/>
    </location>
</feature>
<feature type="repeat" description="WD" evidence="3">
    <location>
        <begin position="1747"/>
        <end position="1788"/>
    </location>
</feature>
<feature type="repeat" description="WD" evidence="3">
    <location>
        <begin position="1705"/>
        <end position="1746"/>
    </location>
</feature>
<proteinExistence type="predicted"/>
<dbReference type="Pfam" id="PF25173">
    <property type="entry name" value="Beta-prop_WDR3_1st"/>
    <property type="match status" value="1"/>
</dbReference>
<organism evidence="6 7">
    <name type="scientific">Fusarium venenatum</name>
    <dbReference type="NCBI Taxonomy" id="56646"/>
    <lineage>
        <taxon>Eukaryota</taxon>
        <taxon>Fungi</taxon>
        <taxon>Dikarya</taxon>
        <taxon>Ascomycota</taxon>
        <taxon>Pezizomycotina</taxon>
        <taxon>Sordariomycetes</taxon>
        <taxon>Hypocreomycetidae</taxon>
        <taxon>Hypocreales</taxon>
        <taxon>Nectriaceae</taxon>
        <taxon>Fusarium</taxon>
    </lineage>
</organism>
<feature type="compositionally biased region" description="Basic and acidic residues" evidence="4">
    <location>
        <begin position="331"/>
        <end position="363"/>
    </location>
</feature>
<feature type="repeat" description="WD" evidence="3">
    <location>
        <begin position="1241"/>
        <end position="1282"/>
    </location>
</feature>
<dbReference type="PROSITE" id="PS50294">
    <property type="entry name" value="WD_REPEATS_REGION"/>
    <property type="match status" value="19"/>
</dbReference>
<feature type="domain" description="NACHT" evidence="5">
    <location>
        <begin position="392"/>
        <end position="611"/>
    </location>
</feature>
<dbReference type="Pfam" id="PF17100">
    <property type="entry name" value="NACHT_N"/>
    <property type="match status" value="1"/>
</dbReference>
<dbReference type="SUPFAM" id="SSF50998">
    <property type="entry name" value="Quinoprotein alcohol dehydrogenase-like"/>
    <property type="match status" value="1"/>
</dbReference>
<dbReference type="SUPFAM" id="SSF50978">
    <property type="entry name" value="WD40 repeat-like"/>
    <property type="match status" value="4"/>
</dbReference>
<dbReference type="InterPro" id="IPR011047">
    <property type="entry name" value="Quinoprotein_ADH-like_sf"/>
</dbReference>
<feature type="repeat" description="WD" evidence="3">
    <location>
        <begin position="1789"/>
        <end position="1830"/>
    </location>
</feature>
<feature type="compositionally biased region" description="Low complexity" evidence="4">
    <location>
        <begin position="24"/>
        <end position="49"/>
    </location>
</feature>
<protein>
    <recommendedName>
        <fullName evidence="5">NACHT domain-containing protein</fullName>
    </recommendedName>
</protein>
<feature type="repeat" description="WD" evidence="3">
    <location>
        <begin position="1915"/>
        <end position="1956"/>
    </location>
</feature>
<dbReference type="Gene3D" id="3.40.50.300">
    <property type="entry name" value="P-loop containing nucleotide triphosphate hydrolases"/>
    <property type="match status" value="1"/>
</dbReference>
<dbReference type="InterPro" id="IPR056884">
    <property type="entry name" value="NPHP3-like_N"/>
</dbReference>
<dbReference type="Pfam" id="PF00400">
    <property type="entry name" value="WD40"/>
    <property type="match status" value="20"/>
</dbReference>
<dbReference type="Gene3D" id="2.130.10.10">
    <property type="entry name" value="YVTN repeat-like/Quinoprotein amine dehydrogenase"/>
    <property type="match status" value="12"/>
</dbReference>
<dbReference type="Pfam" id="PF24883">
    <property type="entry name" value="NPHP3_N"/>
    <property type="match status" value="1"/>
</dbReference>
<keyword evidence="1 3" id="KW-0853">WD repeat</keyword>
<dbReference type="PANTHER" id="PTHR19848">
    <property type="entry name" value="WD40 REPEAT PROTEIN"/>
    <property type="match status" value="1"/>
</dbReference>
<feature type="repeat" description="WD" evidence="3">
    <location>
        <begin position="1321"/>
        <end position="1362"/>
    </location>
</feature>
<sequence length="2058" mass="222804">MAPRWFEKVESKAKRLLQVAPQESVSAPSPTSSPTASQPASEPTTQPTFQPTPSPPTSTDSETSPLPSLQEQLWNQAYDELKASEPKLVEAYEKILSVGLHRNDPSSVTCESTENEIEGARETRCRQMQQLVKAGLDRTQKQASIKQGINEGLQAVQVVRGIVDKAVQAAPEAAIAWVGVCLGLEVFSNPVTEARDNREGIAYVLSRMEWYWNLVSLLLDENKAEQSSAGLRVQLEKHIVQLYEKLLAYQIKSVCLYHRNWAAVIGRDLLKIDDWAGQLSGIKEAEAAVQRDMEQYNTEESKTQFRKLTDTATALEENLQDIHSAIQDQTRQQEKRHQDDRDKQCLKDLRETDPRDDKTRIQETKGGLLRDSYRWILDNDDFRRWRDDPQSQLLWIKGDPGKGKTMLLCGIIDELGKEPDKHLSYFFCQATETRLSNATAVLRGLIYLLVDQQPSLISHVREKHDHAGKQLFEDGNAWEALSKILTAMFNDPSVDGAILIVDALDECKTNRHQLLDFITKPSRVKWIVSSRNWPDIEEKLDNAKQKVRLRLELNKDSISKAVNTYIGHKVNRLAGLKKYDKETRDAVQRHLVGNADGTFLWVALVCQELADPKVRKRHTLDTLKSFPPGLDPLYKRMVEHISDSKDADRCKEILALASVVYRPITLDELKALAKSLEDLDQDELEEIIGSCGSFLTLRNGIIYFVHQSAKDFLLSKASDQILPSGAAHQHHAIFSRSLAAFSQTLERDVYELGFPGFPIDQVSPPDPDPLASIRYSCVFWVDHLHDSDSTEINSILRDNGDVDGFIREKYLYWLESLSLLRSMSEGVKAVHKLEGLVRNVGAQQLTKLLQDARRFILSNRRPIEIAPLQAYASALVFSPKHSLIRELYKIEEPDWMALKPRIEADWSACVQTLEGHGDRVNSVVFTADGQCLVSGSADRTVKIWDAATGACIQTLEGYGDLVFSADGQYFASGSGDGTVKIWDAATGACVQTLKGHGDLVTSVVFSADGQRLASGSEDETVKIWDAATGACMQTLEGYGDLVFSADGQYFASGSGDGTVKIWDTATGAYVQTLKGHGDLVTSVVFSADGQRLASGSYDDTVKIWDAATGACLQTLEGHGDYVEPVVFSADVQYLALGSYDNTIKICDATTGAYIQTLEGHGGQVRSVVFSADGQRLASGSADRTVKIWDVATGACMQTLKGHGNEVRSVVFSADGQYLASGSEDRTVKIWDAATGAYIQTLEGHGDQVESVVFSADGQRLTSGSGDRTVKIWDAATGACIQTLEDYSDPMFSADGQYFASGSYDNTIKIWDATTGAYIQTLEGHGGQVRSVVFSADGQRLASGSADRTVKIWDVATGAYVQTLKGHGGRVNSVVFSADGQYLASGSEDGTVKIWDAATGTCIQTLKGHGDQVNSVVFSADGQRLASGSWDGTVKTWDAATGACEQTLEGYGYSYGYGSGYQANSMVFSADGQYLASASDSWYGTVEICDAVTGACVQTLEGHGGRVNSVVFSADGQYLASGSADRTVKIWDVATGACIQTLKGHRDQVNSMIFSADGLYLASGSYDKTIKIWDAATGACVQILEGCGDWVETVVFSVDGQYLASGSDYGTVKIWDTATGACMQTLEGYGNLVFSADGQYFASGSGNGTVKIWDTATGAYIQTLGGHGDQVRSVVFSADGQCLASGSEDGTVKIWDAATGTCIQTLEGHGGQVRSVVFSADGQYLASGSKDETIKIWDAATGACLQTLEGHGGQVNSVVFSADGQCLASGSKDETIKIWDAATGACEQTLEGHGGQVNSVVFSADGQCLASGSEDETIKIWDAATGTCVQTLEGYGGLGERVAFSADGQYFASGSKDDTVKIWDAATGACVQTLEGYGSWVKSVVFSADSQRLTLGSVDGIIKIWDAVTGACEQTLEGHGGRVSSVVFSADGQRLASGSWDGTVKIWDAATGACLQTLDVGSVHQIAFDPTTNTLLSTDIGLLNLDHLAPAIDAQSTELTLRGVRHSGWGISTDGVWIVKDGKEMLWLPPDYRGAKAAIVRSTVAIGCRSGRVSVMKFS</sequence>
<dbReference type="InterPro" id="IPR018391">
    <property type="entry name" value="PQQ_b-propeller_rpt"/>
</dbReference>
<accession>A0A2L2TW17</accession>
<keyword evidence="7" id="KW-1185">Reference proteome</keyword>
<dbReference type="PANTHER" id="PTHR19848:SF8">
    <property type="entry name" value="F-BOX AND WD REPEAT DOMAIN CONTAINING 7"/>
    <property type="match status" value="1"/>
</dbReference>
<evidence type="ECO:0000259" key="5">
    <source>
        <dbReference type="PROSITE" id="PS50837"/>
    </source>
</evidence>
<dbReference type="CDD" id="cd00200">
    <property type="entry name" value="WD40"/>
    <property type="match status" value="4"/>
</dbReference>
<feature type="region of interest" description="Disordered" evidence="4">
    <location>
        <begin position="17"/>
        <end position="66"/>
    </location>
</feature>
<feature type="repeat" description="WD" evidence="3">
    <location>
        <begin position="1499"/>
        <end position="1540"/>
    </location>
</feature>
<dbReference type="EMBL" id="LN649231">
    <property type="protein sequence ID" value="CEI70981.1"/>
    <property type="molecule type" value="Genomic_DNA"/>
</dbReference>
<dbReference type="Proteomes" id="UP000245910">
    <property type="component" value="Chromosome III"/>
</dbReference>
<dbReference type="InterPro" id="IPR020472">
    <property type="entry name" value="WD40_PAC1"/>
</dbReference>
<feature type="repeat" description="WD" evidence="3">
    <location>
        <begin position="1405"/>
        <end position="1446"/>
    </location>
</feature>
<dbReference type="PRINTS" id="PR00320">
    <property type="entry name" value="GPROTEINBRPT"/>
</dbReference>
<feature type="repeat" description="WD" evidence="3">
    <location>
        <begin position="1073"/>
        <end position="1114"/>
    </location>
</feature>
<feature type="repeat" description="WD" evidence="3">
    <location>
        <begin position="1873"/>
        <end position="1914"/>
    </location>
</feature>